<keyword evidence="2" id="KW-0167">Capsid protein</keyword>
<evidence type="ECO:0000259" key="4">
    <source>
        <dbReference type="Pfam" id="PF16814"/>
    </source>
</evidence>
<evidence type="ECO:0000313" key="6">
    <source>
        <dbReference type="Proteomes" id="UP000310559"/>
    </source>
</evidence>
<dbReference type="FunFam" id="3.30.380.10:FF:000002">
    <property type="entry name" value="Capsid protein"/>
    <property type="match status" value="1"/>
</dbReference>
<dbReference type="Pfam" id="PF01819">
    <property type="entry name" value="Levi_coat"/>
    <property type="match status" value="1"/>
</dbReference>
<name>A0A2U8UHJ7_BPQBE</name>
<reference evidence="5 6" key="1">
    <citation type="submission" date="2018-03" db="EMBL/GenBank/DDBJ databases">
        <title>Evolutionary adaptation of an RNA bacteriophage to the simultaneous increase in the within-host and extracellular temperatures.</title>
        <authorList>
            <person name="Lazaro E."/>
            <person name="Arribas M."/>
            <person name="Cabanillas L."/>
            <person name="Roman I."/>
            <person name="Acosta E."/>
        </authorList>
    </citation>
    <scope>NUCLEOTIDE SEQUENCE [LARGE SCALE GENOMIC DNA]</scope>
    <source>
        <strain evidence="5">Qbeta</strain>
    </source>
</reference>
<accession>A0A2U8UHJ7</accession>
<dbReference type="SMR" id="A0A2U8UHJ7"/>
<evidence type="ECO:0000256" key="1">
    <source>
        <dbReference type="ARBA" id="ARBA00004328"/>
    </source>
</evidence>
<dbReference type="GO" id="GO:0005198">
    <property type="term" value="F:structural molecule activity"/>
    <property type="evidence" value="ECO:0007669"/>
    <property type="project" value="InterPro"/>
</dbReference>
<dbReference type="SUPFAM" id="SSF55405">
    <property type="entry name" value="RNA bacteriophage capsid protein"/>
    <property type="match status" value="1"/>
</dbReference>
<evidence type="ECO:0000256" key="3">
    <source>
        <dbReference type="ARBA" id="ARBA00022844"/>
    </source>
</evidence>
<dbReference type="Proteomes" id="UP000310559">
    <property type="component" value="Genome"/>
</dbReference>
<comment type="subcellular location">
    <subcellularLocation>
        <location evidence="1">Virion</location>
    </subcellularLocation>
</comment>
<evidence type="ECO:0000256" key="2">
    <source>
        <dbReference type="ARBA" id="ARBA00022561"/>
    </source>
</evidence>
<keyword evidence="3" id="KW-0946">Virion</keyword>
<dbReference type="InterPro" id="IPR002703">
    <property type="entry name" value="Levivir_coat"/>
</dbReference>
<dbReference type="Gene3D" id="3.30.380.10">
    <property type="entry name" value="MS2 Viral Coat Protein"/>
    <property type="match status" value="1"/>
</dbReference>
<dbReference type="InterPro" id="IPR015954">
    <property type="entry name" value="Phage_RNA-type_capsid"/>
</dbReference>
<dbReference type="Pfam" id="PF16814">
    <property type="entry name" value="Read-through"/>
    <property type="match status" value="1"/>
</dbReference>
<dbReference type="InterPro" id="IPR031819">
    <property type="entry name" value="Read-through_dom"/>
</dbReference>
<dbReference type="GO" id="GO:0019028">
    <property type="term" value="C:viral capsid"/>
    <property type="evidence" value="ECO:0007669"/>
    <property type="project" value="UniProtKB-KW"/>
</dbReference>
<organismHost>
    <name type="scientific">Escherichia coli</name>
    <dbReference type="NCBI Taxonomy" id="562"/>
</organismHost>
<organism evidence="5 6">
    <name type="scientific">Escherichia virus Qbeta</name>
    <name type="common">Bacteriophage Q-beta</name>
    <dbReference type="NCBI Taxonomy" id="39803"/>
    <lineage>
        <taxon>Viruses</taxon>
        <taxon>Riboviria</taxon>
        <taxon>Orthornavirae</taxon>
        <taxon>Lenarviricota</taxon>
        <taxon>Leviviricetes</taxon>
        <taxon>Norzivirales</taxon>
        <taxon>Fiersviridae</taxon>
        <taxon>Qubevirus</taxon>
    </lineage>
</organism>
<proteinExistence type="predicted"/>
<feature type="domain" description="Read-through" evidence="4">
    <location>
        <begin position="151"/>
        <end position="328"/>
    </location>
</feature>
<dbReference type="EMBL" id="MH108093">
    <property type="protein sequence ID" value="AWN02676.1"/>
    <property type="molecule type" value="Genomic_RNA"/>
</dbReference>
<sequence length="329" mass="36134">MAKLETVTLGNIGKDGKQTLVLNPRGVNPTNGVASLSQAGAVPALEKRVTVSVSQPSRNRKNYKVQVKIQNPTACTANGSCDPSVTRQAYADVTFSFTQYSTDEERAFVRTELAALLASPLLIDAIDQLNPAYWTLLIAGGGSGSKPDPVIPDPPIDPPPGTGKYTCPFAIWSLEEVYEPPTKNRPWPIYNAVELQPREFDVALKDLLGNTKWRDWDSRLSYTTFRGCRGNGYIDLDATYLATDQAMRDQKYDIREGKKPGAFGNIERFIYLKSINAYCSLSDIAAYHADGVIVGFWRDPSSGGAIPFDFTKFDKTKCPIQAVIVVPRA</sequence>
<protein>
    <submittedName>
        <fullName evidence="5">A1 protein</fullName>
    </submittedName>
</protein>
<evidence type="ECO:0000313" key="5">
    <source>
        <dbReference type="EMBL" id="AWN02676.1"/>
    </source>
</evidence>